<evidence type="ECO:0008006" key="2">
    <source>
        <dbReference type="Google" id="ProtNLM"/>
    </source>
</evidence>
<dbReference type="Gene3D" id="2.60.120.620">
    <property type="entry name" value="q2cbj1_9rhob like domain"/>
    <property type="match status" value="1"/>
</dbReference>
<name>A0A6C0IJY7_9ZZZZ</name>
<protein>
    <recommendedName>
        <fullName evidence="2">Prolyl 4-hydroxylase alpha subunit Fe(2+) 2OG dioxygenase domain-containing protein</fullName>
    </recommendedName>
</protein>
<proteinExistence type="predicted"/>
<dbReference type="EMBL" id="MN740208">
    <property type="protein sequence ID" value="QHT93504.1"/>
    <property type="molecule type" value="Genomic_DNA"/>
</dbReference>
<accession>A0A6C0IJY7</accession>
<reference evidence="1" key="1">
    <citation type="journal article" date="2020" name="Nature">
        <title>Giant virus diversity and host interactions through global metagenomics.</title>
        <authorList>
            <person name="Schulz F."/>
            <person name="Roux S."/>
            <person name="Paez-Espino D."/>
            <person name="Jungbluth S."/>
            <person name="Walsh D.A."/>
            <person name="Denef V.J."/>
            <person name="McMahon K.D."/>
            <person name="Konstantinidis K.T."/>
            <person name="Eloe-Fadrosh E.A."/>
            <person name="Kyrpides N.C."/>
            <person name="Woyke T."/>
        </authorList>
    </citation>
    <scope>NUCLEOTIDE SEQUENCE</scope>
    <source>
        <strain evidence="1">GVMAG-M-3300024252-29</strain>
    </source>
</reference>
<sequence>MKELINLTTLGEIQEYIEKKENVKLKLEISQENIITKEGHPSHYDTGDSNHMLWCRYSASTLLSKHYKGGEFIFVDSDDNQLESFNQNSHYNKTLVYDINHKHKVNPHYDGDRIVNLYFWSVISGDNPIVSQEVEDYINSNKSKETYDARCFKIKNK</sequence>
<organism evidence="1">
    <name type="scientific">viral metagenome</name>
    <dbReference type="NCBI Taxonomy" id="1070528"/>
    <lineage>
        <taxon>unclassified sequences</taxon>
        <taxon>metagenomes</taxon>
        <taxon>organismal metagenomes</taxon>
    </lineage>
</organism>
<evidence type="ECO:0000313" key="1">
    <source>
        <dbReference type="EMBL" id="QHT93504.1"/>
    </source>
</evidence>
<dbReference type="AlphaFoldDB" id="A0A6C0IJY7"/>